<dbReference type="InterPro" id="IPR025843">
    <property type="entry name" value="Actino_peptide"/>
</dbReference>
<dbReference type="EMBL" id="VCLA01000201">
    <property type="protein sequence ID" value="MQT05407.1"/>
    <property type="molecule type" value="Genomic_DNA"/>
</dbReference>
<dbReference type="InterPro" id="IPR026496">
    <property type="entry name" value="GRASP_targ"/>
</dbReference>
<evidence type="ECO:0000313" key="2">
    <source>
        <dbReference type="EMBL" id="MQT05407.1"/>
    </source>
</evidence>
<keyword evidence="3" id="KW-1185">Reference proteome</keyword>
<feature type="region of interest" description="Disordered" evidence="1">
    <location>
        <begin position="44"/>
        <end position="89"/>
    </location>
</feature>
<protein>
    <submittedName>
        <fullName evidence="2">Putative ATP-grasp-modified RiPP</fullName>
    </submittedName>
</protein>
<name>A0A646KTN7_STRJU</name>
<sequence>MSMQNVPWGLGLVTDRLPVSPPPYAHVELDPLTQLARYTDETGQVIEMGKHGTNKTKGTTSKSGGSGGTDGQGPKPQVEDDVTTDYEAD</sequence>
<dbReference type="RefSeq" id="WP_153526808.1">
    <property type="nucleotide sequence ID" value="NZ_JBEPDZ010000027.1"/>
</dbReference>
<dbReference type="Pfam" id="PF14408">
    <property type="entry name" value="Actino_peptide"/>
    <property type="match status" value="1"/>
</dbReference>
<proteinExistence type="predicted"/>
<accession>A0A646KTN7</accession>
<feature type="compositionally biased region" description="Acidic residues" evidence="1">
    <location>
        <begin position="79"/>
        <end position="89"/>
    </location>
</feature>
<comment type="caution">
    <text evidence="2">The sequence shown here is derived from an EMBL/GenBank/DDBJ whole genome shotgun (WGS) entry which is preliminary data.</text>
</comment>
<evidence type="ECO:0000256" key="1">
    <source>
        <dbReference type="SAM" id="MobiDB-lite"/>
    </source>
</evidence>
<organism evidence="2 3">
    <name type="scientific">Streptomyces jumonjinensis</name>
    <dbReference type="NCBI Taxonomy" id="1945"/>
    <lineage>
        <taxon>Bacteria</taxon>
        <taxon>Bacillati</taxon>
        <taxon>Actinomycetota</taxon>
        <taxon>Actinomycetes</taxon>
        <taxon>Kitasatosporales</taxon>
        <taxon>Streptomycetaceae</taxon>
        <taxon>Streptomyces</taxon>
    </lineage>
</organism>
<dbReference type="OrthoDB" id="3481930at2"/>
<evidence type="ECO:0000313" key="3">
    <source>
        <dbReference type="Proteomes" id="UP000419138"/>
    </source>
</evidence>
<dbReference type="NCBIfam" id="TIGR04186">
    <property type="entry name" value="GRASP_targ"/>
    <property type="match status" value="1"/>
</dbReference>
<dbReference type="AlphaFoldDB" id="A0A646KTN7"/>
<reference evidence="2 3" key="1">
    <citation type="submission" date="2019-05" db="EMBL/GenBank/DDBJ databases">
        <title>Comparative genomics and metabolomics analyses of clavulanic acid producing Streptomyces species provides insight into specialized metabolism and evolution of beta-lactam biosynthetic gene clusters.</title>
        <authorList>
            <person name="Moore M.A."/>
            <person name="Cruz-Morales P."/>
            <person name="Barona Gomez F."/>
            <person name="Kapil T."/>
        </authorList>
    </citation>
    <scope>NUCLEOTIDE SEQUENCE [LARGE SCALE GENOMIC DNA]</scope>
    <source>
        <strain evidence="2 3">NRRL 5741</strain>
    </source>
</reference>
<gene>
    <name evidence="2" type="primary">tgmA</name>
    <name evidence="2" type="ORF">FF041_36545</name>
</gene>
<dbReference type="Proteomes" id="UP000419138">
    <property type="component" value="Unassembled WGS sequence"/>
</dbReference>